<evidence type="ECO:0000259" key="2">
    <source>
        <dbReference type="Pfam" id="PF23865"/>
    </source>
</evidence>
<evidence type="ECO:0000256" key="1">
    <source>
        <dbReference type="SAM" id="SignalP"/>
    </source>
</evidence>
<dbReference type="OrthoDB" id="160645at2759"/>
<dbReference type="Proteomes" id="UP000022910">
    <property type="component" value="Unassembled WGS sequence"/>
</dbReference>
<dbReference type="InterPro" id="IPR055647">
    <property type="entry name" value="DUF7223"/>
</dbReference>
<evidence type="ECO:0000313" key="4">
    <source>
        <dbReference type="Proteomes" id="UP000022910"/>
    </source>
</evidence>
<protein>
    <recommendedName>
        <fullName evidence="2">DUF7223 domain-containing protein</fullName>
    </recommendedName>
</protein>
<dbReference type="STRING" id="1432141.A0A015MFP4"/>
<dbReference type="Pfam" id="PF23865">
    <property type="entry name" value="DUF7223"/>
    <property type="match status" value="1"/>
</dbReference>
<proteinExistence type="predicted"/>
<evidence type="ECO:0000313" key="3">
    <source>
        <dbReference type="EMBL" id="EXX65608.1"/>
    </source>
</evidence>
<dbReference type="AlphaFoldDB" id="A0A015MFP4"/>
<reference evidence="3 4" key="1">
    <citation type="submission" date="2014-02" db="EMBL/GenBank/DDBJ databases">
        <title>Single nucleus genome sequencing reveals high similarity among nuclei of an endomycorrhizal fungus.</title>
        <authorList>
            <person name="Lin K."/>
            <person name="Geurts R."/>
            <person name="Zhang Z."/>
            <person name="Limpens E."/>
            <person name="Saunders D.G."/>
            <person name="Mu D."/>
            <person name="Pang E."/>
            <person name="Cao H."/>
            <person name="Cha H."/>
            <person name="Lin T."/>
            <person name="Zhou Q."/>
            <person name="Shang Y."/>
            <person name="Li Y."/>
            <person name="Ivanov S."/>
            <person name="Sharma T."/>
            <person name="Velzen R.V."/>
            <person name="Ruijter N.D."/>
            <person name="Aanen D.K."/>
            <person name="Win J."/>
            <person name="Kamoun S."/>
            <person name="Bisseling T."/>
            <person name="Huang S."/>
        </authorList>
    </citation>
    <scope>NUCLEOTIDE SEQUENCE [LARGE SCALE GENOMIC DNA]</scope>
    <source>
        <strain evidence="4">DAOM197198w</strain>
    </source>
</reference>
<keyword evidence="1" id="KW-0732">Signal</keyword>
<sequence>MIKFILNSLLLLFFFGIVAASKDFDVVMGNKKFKTTNLLSAVYSQQVGDPSEGYHKAKFNLKTNLPSFNPDQSGVESVICKTEANGKRKIAFSLKDKKAAEDVKKWPERIMLLISHKWECFGKRSTQFFKATDRVIDESKLVTTFAIMRCDFPHNLEDYDININWVEGKQTNNNTRRSLEERFGISFPTINISNKIGLNILFDSASDKSSKPDISLINNKNIKLLCANCFTKGEAALALRIRGKIFPPKLKEASITLSGNLLVNLDFSLEAPKEISHEEKASINSPIASIKIGAFNIPGLLELGPEIDLVAAADALADARAALKFGGNFSLPNFSAKASFKGLPNFEQSGFNPIVNAHIPSASAKAFVIITATLKSQLAFGIKILEGRILNKKVGFELVGTLEDSFRLGSCKRKAHLHVKSSLGGNIGFFVNDKDFPILKFPTQSLIDKCL</sequence>
<dbReference type="HOGENOM" id="CLU_053744_0_0_1"/>
<organism evidence="3 4">
    <name type="scientific">Rhizophagus irregularis (strain DAOM 197198w)</name>
    <name type="common">Glomus intraradices</name>
    <dbReference type="NCBI Taxonomy" id="1432141"/>
    <lineage>
        <taxon>Eukaryota</taxon>
        <taxon>Fungi</taxon>
        <taxon>Fungi incertae sedis</taxon>
        <taxon>Mucoromycota</taxon>
        <taxon>Glomeromycotina</taxon>
        <taxon>Glomeromycetes</taxon>
        <taxon>Glomerales</taxon>
        <taxon>Glomeraceae</taxon>
        <taxon>Rhizophagus</taxon>
    </lineage>
</organism>
<feature type="chain" id="PRO_5001475211" description="DUF7223 domain-containing protein" evidence="1">
    <location>
        <begin position="21"/>
        <end position="451"/>
    </location>
</feature>
<gene>
    <name evidence="3" type="ORF">RirG_131660</name>
</gene>
<feature type="domain" description="DUF7223" evidence="2">
    <location>
        <begin position="217"/>
        <end position="382"/>
    </location>
</feature>
<accession>A0A015MFP4</accession>
<name>A0A015MFP4_RHIIW</name>
<feature type="signal peptide" evidence="1">
    <location>
        <begin position="1"/>
        <end position="20"/>
    </location>
</feature>
<keyword evidence="4" id="KW-1185">Reference proteome</keyword>
<comment type="caution">
    <text evidence="3">The sequence shown here is derived from an EMBL/GenBank/DDBJ whole genome shotgun (WGS) entry which is preliminary data.</text>
</comment>
<dbReference type="EMBL" id="JEMT01021219">
    <property type="protein sequence ID" value="EXX65608.1"/>
    <property type="molecule type" value="Genomic_DNA"/>
</dbReference>